<keyword evidence="2" id="KW-1185">Reference proteome</keyword>
<reference evidence="1" key="1">
    <citation type="submission" date="2022-12" db="EMBL/GenBank/DDBJ databases">
        <title>Reference genome sequencing for broad-spectrum identification of bacterial and archaeal isolates by mass spectrometry.</title>
        <authorList>
            <person name="Sekiguchi Y."/>
            <person name="Tourlousse D.M."/>
        </authorList>
    </citation>
    <scope>NUCLEOTIDE SEQUENCE</scope>
    <source>
        <strain evidence="1">10succ1</strain>
    </source>
</reference>
<evidence type="ECO:0000313" key="2">
    <source>
        <dbReference type="Proteomes" id="UP001144471"/>
    </source>
</evidence>
<gene>
    <name evidence="1" type="ORF">PM10SUCC1_06190</name>
</gene>
<dbReference type="EMBL" id="BSDY01000002">
    <property type="protein sequence ID" value="GLI55104.1"/>
    <property type="molecule type" value="Genomic_DNA"/>
</dbReference>
<name>A0A9W6GH19_9FUSO</name>
<dbReference type="Proteomes" id="UP001144471">
    <property type="component" value="Unassembled WGS sequence"/>
</dbReference>
<proteinExistence type="predicted"/>
<comment type="caution">
    <text evidence="1">The sequence shown here is derived from an EMBL/GenBank/DDBJ whole genome shotgun (WGS) entry which is preliminary data.</text>
</comment>
<protein>
    <submittedName>
        <fullName evidence="1">Uncharacterized protein</fullName>
    </submittedName>
</protein>
<accession>A0A9W6GH19</accession>
<dbReference type="AlphaFoldDB" id="A0A9W6GH19"/>
<organism evidence="1 2">
    <name type="scientific">Propionigenium maris DSM 9537</name>
    <dbReference type="NCBI Taxonomy" id="1123000"/>
    <lineage>
        <taxon>Bacteria</taxon>
        <taxon>Fusobacteriati</taxon>
        <taxon>Fusobacteriota</taxon>
        <taxon>Fusobacteriia</taxon>
        <taxon>Fusobacteriales</taxon>
        <taxon>Fusobacteriaceae</taxon>
        <taxon>Propionigenium</taxon>
    </lineage>
</organism>
<evidence type="ECO:0000313" key="1">
    <source>
        <dbReference type="EMBL" id="GLI55104.1"/>
    </source>
</evidence>
<dbReference type="RefSeq" id="WP_281833356.1">
    <property type="nucleotide sequence ID" value="NZ_BSDY01000002.1"/>
</dbReference>
<sequence>MKISKENHTRTNSTIFILYKNKKQTFFKDLTDIEITQDKMLLNRTPGDSLTINMNSIEYYKIY</sequence>